<proteinExistence type="predicted"/>
<comment type="caution">
    <text evidence="1">The sequence shown here is derived from an EMBL/GenBank/DDBJ whole genome shotgun (WGS) entry which is preliminary data.</text>
</comment>
<organism evidence="1 2">
    <name type="scientific">Mycena metata</name>
    <dbReference type="NCBI Taxonomy" id="1033252"/>
    <lineage>
        <taxon>Eukaryota</taxon>
        <taxon>Fungi</taxon>
        <taxon>Dikarya</taxon>
        <taxon>Basidiomycota</taxon>
        <taxon>Agaricomycotina</taxon>
        <taxon>Agaricomycetes</taxon>
        <taxon>Agaricomycetidae</taxon>
        <taxon>Agaricales</taxon>
        <taxon>Marasmiineae</taxon>
        <taxon>Mycenaceae</taxon>
        <taxon>Mycena</taxon>
    </lineage>
</organism>
<reference evidence="1" key="1">
    <citation type="submission" date="2023-03" db="EMBL/GenBank/DDBJ databases">
        <title>Massive genome expansion in bonnet fungi (Mycena s.s.) driven by repeated elements and novel gene families across ecological guilds.</title>
        <authorList>
            <consortium name="Lawrence Berkeley National Laboratory"/>
            <person name="Harder C.B."/>
            <person name="Miyauchi S."/>
            <person name="Viragh M."/>
            <person name="Kuo A."/>
            <person name="Thoen E."/>
            <person name="Andreopoulos B."/>
            <person name="Lu D."/>
            <person name="Skrede I."/>
            <person name="Drula E."/>
            <person name="Henrissat B."/>
            <person name="Morin E."/>
            <person name="Kohler A."/>
            <person name="Barry K."/>
            <person name="LaButti K."/>
            <person name="Morin E."/>
            <person name="Salamov A."/>
            <person name="Lipzen A."/>
            <person name="Mereny Z."/>
            <person name="Hegedus B."/>
            <person name="Baldrian P."/>
            <person name="Stursova M."/>
            <person name="Weitz H."/>
            <person name="Taylor A."/>
            <person name="Grigoriev I.V."/>
            <person name="Nagy L.G."/>
            <person name="Martin F."/>
            <person name="Kauserud H."/>
        </authorList>
    </citation>
    <scope>NUCLEOTIDE SEQUENCE</scope>
    <source>
        <strain evidence="1">CBHHK182m</strain>
    </source>
</reference>
<dbReference type="Proteomes" id="UP001215598">
    <property type="component" value="Unassembled WGS sequence"/>
</dbReference>
<evidence type="ECO:0000313" key="2">
    <source>
        <dbReference type="Proteomes" id="UP001215598"/>
    </source>
</evidence>
<name>A0AAD7KHL0_9AGAR</name>
<sequence>MTPATVTAGRELHVGQCWPWLRVLSSLQSSLPLVIQSPSMFKLSLLAVVALASTITASPLQARDDLVLYNGQNITFDYSDSIVPASNLFGLGLLRTGADLPATVTSEGWEGPVVLNIDDMDEIPATYVLQYPFFQNGSSYTAQIFQYDTTTLEVVVPNVHNATFIWVNRPGQDV</sequence>
<evidence type="ECO:0000313" key="1">
    <source>
        <dbReference type="EMBL" id="KAJ7785905.1"/>
    </source>
</evidence>
<accession>A0AAD7KHL0</accession>
<keyword evidence="2" id="KW-1185">Reference proteome</keyword>
<protein>
    <submittedName>
        <fullName evidence="1">Uncharacterized protein</fullName>
    </submittedName>
</protein>
<dbReference type="EMBL" id="JARKIB010000001">
    <property type="protein sequence ID" value="KAJ7785905.1"/>
    <property type="molecule type" value="Genomic_DNA"/>
</dbReference>
<gene>
    <name evidence="1" type="ORF">B0H16DRAFT_1488422</name>
</gene>
<dbReference type="AlphaFoldDB" id="A0AAD7KHL0"/>